<accession>A0ABW3ZRX3</accession>
<dbReference type="InterPro" id="IPR055259">
    <property type="entry name" value="YkvP/CgeB_Glyco_trans-like"/>
</dbReference>
<dbReference type="EMBL" id="JBHTNH010000007">
    <property type="protein sequence ID" value="MFD1361141.1"/>
    <property type="molecule type" value="Genomic_DNA"/>
</dbReference>
<evidence type="ECO:0000313" key="2">
    <source>
        <dbReference type="EMBL" id="MFD1361141.1"/>
    </source>
</evidence>
<evidence type="ECO:0000259" key="1">
    <source>
        <dbReference type="Pfam" id="PF13524"/>
    </source>
</evidence>
<dbReference type="Proteomes" id="UP001597178">
    <property type="component" value="Unassembled WGS sequence"/>
</dbReference>
<comment type="caution">
    <text evidence="2">The sequence shown here is derived from an EMBL/GenBank/DDBJ whole genome shotgun (WGS) entry which is preliminary data.</text>
</comment>
<organism evidence="2 3">
    <name type="scientific">Lentibacillus salinarum</name>
    <dbReference type="NCBI Taxonomy" id="446820"/>
    <lineage>
        <taxon>Bacteria</taxon>
        <taxon>Bacillati</taxon>
        <taxon>Bacillota</taxon>
        <taxon>Bacilli</taxon>
        <taxon>Bacillales</taxon>
        <taxon>Bacillaceae</taxon>
        <taxon>Lentibacillus</taxon>
    </lineage>
</organism>
<name>A0ABW3ZRX3_9BACI</name>
<dbReference type="RefSeq" id="WP_382398433.1">
    <property type="nucleotide sequence ID" value="NZ_JBHTNH010000007.1"/>
</dbReference>
<feature type="domain" description="Spore protein YkvP/CgeB glycosyl transferase-like" evidence="1">
    <location>
        <begin position="172"/>
        <end position="298"/>
    </location>
</feature>
<dbReference type="Pfam" id="PF13524">
    <property type="entry name" value="Glyco_trans_1_2"/>
    <property type="match status" value="1"/>
</dbReference>
<gene>
    <name evidence="2" type="ORF">ACFQ4A_05580</name>
</gene>
<evidence type="ECO:0000313" key="3">
    <source>
        <dbReference type="Proteomes" id="UP001597178"/>
    </source>
</evidence>
<keyword evidence="3" id="KW-1185">Reference proteome</keyword>
<proteinExistence type="predicted"/>
<reference evidence="3" key="1">
    <citation type="journal article" date="2019" name="Int. J. Syst. Evol. Microbiol.">
        <title>The Global Catalogue of Microorganisms (GCM) 10K type strain sequencing project: providing services to taxonomists for standard genome sequencing and annotation.</title>
        <authorList>
            <consortium name="The Broad Institute Genomics Platform"/>
            <consortium name="The Broad Institute Genome Sequencing Center for Infectious Disease"/>
            <person name="Wu L."/>
            <person name="Ma J."/>
        </authorList>
    </citation>
    <scope>NUCLEOTIDE SEQUENCE [LARGE SCALE GENOMIC DNA]</scope>
    <source>
        <strain evidence="3">CCUG 54822</strain>
    </source>
</reference>
<protein>
    <submittedName>
        <fullName evidence="2">Glycosyltransferase</fullName>
    </submittedName>
</protein>
<sequence length="307" mass="36504">MLHILLIAEDTSRQLNKNFYYLEQEMAKKVQLTLWRKPGHISHITKQLPGRPDFILLLNDLDRKLYPLIKGLAHIDIPTGLFVNDVHRLTKLRKNYIEQNNITHLFTAVRDPFLTTYPSFKAKMEWLPHFVNTTLYKDYGLKKDIRLLMMGAVNEVYPLRQRILDAYQGDARFVYHRHPGYRNFSKEDEGRHVMGQTYAKELNRARIFFTSPSRLNYPVIKYFEALACRTLLLAPTFKELEDLGFIPDFHFVPINEHNFQDKAAYYLAHETERQKIADQGYRFVHERHTLEQRSEQLIKRIEQIVDQ</sequence>